<sequence length="96" mass="10886">MPGKVLRPTPRPATGLPYKKKFDGAQRKTQSTPPKVPCSSCQELCEATQQSIEAYHRLLSHVRELLLLDTAGHRMKDDGWLRLCRVLDIKDFGEPK</sequence>
<reference evidence="2 3" key="1">
    <citation type="submission" date="2020-08" db="EMBL/GenBank/DDBJ databases">
        <authorList>
            <person name="Newling K."/>
            <person name="Davey J."/>
            <person name="Forrester S."/>
        </authorList>
    </citation>
    <scope>NUCLEOTIDE SEQUENCE [LARGE SCALE GENOMIC DNA]</scope>
    <source>
        <strain evidence="3">Crithidia deanei Carvalho (ATCC PRA-265)</strain>
    </source>
</reference>
<organism evidence="2 3">
    <name type="scientific">Angomonas deanei</name>
    <dbReference type="NCBI Taxonomy" id="59799"/>
    <lineage>
        <taxon>Eukaryota</taxon>
        <taxon>Discoba</taxon>
        <taxon>Euglenozoa</taxon>
        <taxon>Kinetoplastea</taxon>
        <taxon>Metakinetoplastina</taxon>
        <taxon>Trypanosomatida</taxon>
        <taxon>Trypanosomatidae</taxon>
        <taxon>Strigomonadinae</taxon>
        <taxon>Angomonas</taxon>
    </lineage>
</organism>
<dbReference type="AlphaFoldDB" id="A0A7G2CQ51"/>
<dbReference type="Proteomes" id="UP000515908">
    <property type="component" value="Chromosome 19"/>
</dbReference>
<evidence type="ECO:0000313" key="3">
    <source>
        <dbReference type="Proteomes" id="UP000515908"/>
    </source>
</evidence>
<name>A0A7G2CQ51_9TRYP</name>
<proteinExistence type="predicted"/>
<gene>
    <name evidence="2" type="ORF">ADEAN_000862500</name>
</gene>
<protein>
    <submittedName>
        <fullName evidence="2">Uncharacterized protein</fullName>
    </submittedName>
</protein>
<dbReference type="VEuPathDB" id="TriTrypDB:ADEAN_000862500"/>
<evidence type="ECO:0000256" key="1">
    <source>
        <dbReference type="SAM" id="MobiDB-lite"/>
    </source>
</evidence>
<feature type="region of interest" description="Disordered" evidence="1">
    <location>
        <begin position="1"/>
        <end position="35"/>
    </location>
</feature>
<keyword evidence="3" id="KW-1185">Reference proteome</keyword>
<evidence type="ECO:0000313" key="2">
    <source>
        <dbReference type="EMBL" id="CAD2221094.1"/>
    </source>
</evidence>
<accession>A0A7G2CQ51</accession>
<dbReference type="EMBL" id="LR877163">
    <property type="protein sequence ID" value="CAD2221094.1"/>
    <property type="molecule type" value="Genomic_DNA"/>
</dbReference>